<dbReference type="Gene3D" id="3.30.70.120">
    <property type="match status" value="1"/>
</dbReference>
<evidence type="ECO:0000313" key="2">
    <source>
        <dbReference type="Proteomes" id="UP000327424"/>
    </source>
</evidence>
<sequence>MFVIIFYVPKVNVEEVKQALFNVGAGTIGDYDSCAWQCLGTGQFQPLLGSQPHIGKLNEVEFVDEFRVEMVCRAENVRAAINALIAAHPYEEPAYHILQTLNLDELP</sequence>
<dbReference type="OrthoDB" id="9795763at2"/>
<dbReference type="SUPFAM" id="SSF102705">
    <property type="entry name" value="NIF3 (NGG1p interacting factor 3)-like"/>
    <property type="match status" value="1"/>
</dbReference>
<evidence type="ECO:0000313" key="1">
    <source>
        <dbReference type="EMBL" id="QFI37692.1"/>
    </source>
</evidence>
<dbReference type="InterPro" id="IPR015867">
    <property type="entry name" value="N-reg_PII/ATP_PRibTrfase_C"/>
</dbReference>
<dbReference type="FunFam" id="3.30.70.120:FF:000006">
    <property type="entry name" value="GTP cyclohydrolase 1 type 2 homolog"/>
    <property type="match status" value="1"/>
</dbReference>
<dbReference type="PANTHER" id="PTHR41774">
    <property type="match status" value="1"/>
</dbReference>
<gene>
    <name evidence="1" type="ORF">FR932_07435</name>
</gene>
<accession>A0A5J6WMK7</accession>
<protein>
    <submittedName>
        <fullName evidence="1">NGG1p interacting factor NIF3</fullName>
    </submittedName>
</protein>
<dbReference type="Proteomes" id="UP000327424">
    <property type="component" value="Chromosome"/>
</dbReference>
<dbReference type="InterPro" id="IPR036069">
    <property type="entry name" value="DUF34/NIF3_sf"/>
</dbReference>
<dbReference type="AlphaFoldDB" id="A0A5J6WMK7"/>
<dbReference type="KEGG" id="mmaa:FR932_07435"/>
<proteinExistence type="predicted"/>
<dbReference type="RefSeq" id="WP_019440085.1">
    <property type="nucleotide sequence ID" value="NZ_ALOE01000006.1"/>
</dbReference>
<name>A0A5J6WMK7_MORMI</name>
<keyword evidence="2" id="KW-1185">Reference proteome</keyword>
<reference evidence="1 2" key="1">
    <citation type="submission" date="2019-09" db="EMBL/GenBank/DDBJ databases">
        <title>Hybrid Assembly of the complete Genome of the Deep-Sea Bacterium Moritella marina from long Nanopore and Illumina reads.</title>
        <authorList>
            <person name="Magin S."/>
            <person name="Georgoulis A."/>
            <person name="Papadimitriou K."/>
            <person name="Iliakis G."/>
            <person name="Vorgias C.E."/>
        </authorList>
    </citation>
    <scope>NUCLEOTIDE SEQUENCE [LARGE SCALE GENOMIC DNA]</scope>
    <source>
        <strain evidence="1 2">MP-1</strain>
    </source>
</reference>
<organism evidence="1 2">
    <name type="scientific">Moritella marina ATCC 15381</name>
    <dbReference type="NCBI Taxonomy" id="1202962"/>
    <lineage>
        <taxon>Bacteria</taxon>
        <taxon>Pseudomonadati</taxon>
        <taxon>Pseudomonadota</taxon>
        <taxon>Gammaproteobacteria</taxon>
        <taxon>Alteromonadales</taxon>
        <taxon>Moritellaceae</taxon>
        <taxon>Moritella</taxon>
    </lineage>
</organism>
<dbReference type="PANTHER" id="PTHR41774:SF1">
    <property type="entry name" value="NGG1P INTERACTING FACTOR NIF3"/>
    <property type="match status" value="1"/>
</dbReference>
<dbReference type="EMBL" id="CP044399">
    <property type="protein sequence ID" value="QFI37692.1"/>
    <property type="molecule type" value="Genomic_DNA"/>
</dbReference>